<dbReference type="PRINTS" id="PR01950">
    <property type="entry name" value="LANCSUPER"/>
</dbReference>
<dbReference type="GO" id="GO:0005975">
    <property type="term" value="P:carbohydrate metabolic process"/>
    <property type="evidence" value="ECO:0007669"/>
    <property type="project" value="InterPro"/>
</dbReference>
<dbReference type="VEuPathDB" id="ToxoDB:TGDOM2_213730"/>
<feature type="binding site" evidence="2">
    <location>
        <position position="344"/>
    </location>
    <ligand>
        <name>Zn(2+)</name>
        <dbReference type="ChEBI" id="CHEBI:29105"/>
    </ligand>
</feature>
<evidence type="ECO:0000256" key="1">
    <source>
        <dbReference type="ARBA" id="ARBA00007179"/>
    </source>
</evidence>
<protein>
    <submittedName>
        <fullName evidence="3">Lanthionine synthetase C family protein</fullName>
    </submittedName>
</protein>
<sequence>MPRSRTLQSRAFLNVAAEAPASAGPMHLIPGTSSLRQDCVAALEDRLQETARCVRSAGTVNPKKGSTVYVGSPGIAYAFLKLATIQTGDQKQASLDTAQKLLSPDVVEAGVEQARRHRSLGPSLLCGPAGLFVVQALLGWQQGLPFASQSAVFQGAVQSYKQYFDYAVHELDSDEWLYGRAGYLYGCVFLNFLAPGSVSEAKIKQLSMKMLESGEAYGRRTGASPLLYSWHDREYLGAAHGVMGIVYMLMLVEPIRTDPNAMRLVKGTLEWLLTLETKHHNWPAVRGETDDYLCHFCHGATGAVFAFGLGSIVFNNREFQKAALRAATCVWKYGLLKKGPGICHGISGSGYALLMAYKLTRDPIWLDRAADFALKMFDEKLQADSRVPDNPFSLFEGLSGAICFLVDLLKNPLKAAFPLFELGF</sequence>
<dbReference type="InterPro" id="IPR020464">
    <property type="entry name" value="LanC-like_prot_euk"/>
</dbReference>
<keyword evidence="2" id="KW-0479">Metal-binding</keyword>
<dbReference type="EMBL" id="AHZU02000782">
    <property type="protein sequence ID" value="KFG40287.1"/>
    <property type="molecule type" value="Genomic_DNA"/>
</dbReference>
<dbReference type="Pfam" id="PF05147">
    <property type="entry name" value="LANC_like"/>
    <property type="match status" value="1"/>
</dbReference>
<comment type="caution">
    <text evidence="3">The sequence shown here is derived from an EMBL/GenBank/DDBJ whole genome shotgun (WGS) entry which is preliminary data.</text>
</comment>
<dbReference type="InterPro" id="IPR007822">
    <property type="entry name" value="LANC-like"/>
</dbReference>
<proteinExistence type="inferred from homology"/>
<dbReference type="CDD" id="cd04794">
    <property type="entry name" value="euk_LANCL"/>
    <property type="match status" value="1"/>
</dbReference>
<dbReference type="GO" id="GO:0031179">
    <property type="term" value="P:peptide modification"/>
    <property type="evidence" value="ECO:0007669"/>
    <property type="project" value="InterPro"/>
</dbReference>
<dbReference type="Gene3D" id="1.50.10.10">
    <property type="match status" value="1"/>
</dbReference>
<dbReference type="PANTHER" id="PTHR12736">
    <property type="entry name" value="LANC-LIKE PROTEIN"/>
    <property type="match status" value="1"/>
</dbReference>
<gene>
    <name evidence="3" type="ORF">TGDOM2_213730</name>
</gene>
<dbReference type="PRINTS" id="PR01951">
    <property type="entry name" value="LANCEUKARYTE"/>
</dbReference>
<dbReference type="InterPro" id="IPR012341">
    <property type="entry name" value="6hp_glycosidase-like_sf"/>
</dbReference>
<feature type="binding site" evidence="2">
    <location>
        <position position="297"/>
    </location>
    <ligand>
        <name>Zn(2+)</name>
        <dbReference type="ChEBI" id="CHEBI:29105"/>
    </ligand>
</feature>
<accession>A0A086K7B9</accession>
<evidence type="ECO:0000313" key="3">
    <source>
        <dbReference type="EMBL" id="KFG40287.1"/>
    </source>
</evidence>
<evidence type="ECO:0000313" key="4">
    <source>
        <dbReference type="Proteomes" id="UP000028837"/>
    </source>
</evidence>
<comment type="similarity">
    <text evidence="1">Belongs to the LanC-like protein family.</text>
</comment>
<reference evidence="3 4" key="1">
    <citation type="submission" date="2014-02" db="EMBL/GenBank/DDBJ databases">
        <authorList>
            <person name="Sibley D."/>
            <person name="Venepally P."/>
            <person name="Karamycheva S."/>
            <person name="Hadjithomas M."/>
            <person name="Khan A."/>
            <person name="Brunk B."/>
            <person name="Roos D."/>
            <person name="Caler E."/>
            <person name="Lorenzi H."/>
        </authorList>
    </citation>
    <scope>NUCLEOTIDE SEQUENCE [LARGE SCALE GENOMIC DNA]</scope>
    <source>
        <strain evidence="3 4">GAB2-2007-GAL-DOM2</strain>
    </source>
</reference>
<dbReference type="GO" id="GO:0005886">
    <property type="term" value="C:plasma membrane"/>
    <property type="evidence" value="ECO:0007669"/>
    <property type="project" value="TreeGrafter"/>
</dbReference>
<dbReference type="SMART" id="SM01260">
    <property type="entry name" value="LANC_like"/>
    <property type="match status" value="1"/>
</dbReference>
<dbReference type="OrthoDB" id="10257263at2759"/>
<organism evidence="3 4">
    <name type="scientific">Toxoplasma gondii GAB2-2007-GAL-DOM2</name>
    <dbReference type="NCBI Taxonomy" id="1130820"/>
    <lineage>
        <taxon>Eukaryota</taxon>
        <taxon>Sar</taxon>
        <taxon>Alveolata</taxon>
        <taxon>Apicomplexa</taxon>
        <taxon>Conoidasida</taxon>
        <taxon>Coccidia</taxon>
        <taxon>Eucoccidiorida</taxon>
        <taxon>Eimeriorina</taxon>
        <taxon>Sarcocystidae</taxon>
        <taxon>Toxoplasma</taxon>
    </lineage>
</organism>
<dbReference type="AlphaFoldDB" id="A0A086K7B9"/>
<dbReference type="SUPFAM" id="SSF158745">
    <property type="entry name" value="LanC-like"/>
    <property type="match status" value="1"/>
</dbReference>
<evidence type="ECO:0000256" key="2">
    <source>
        <dbReference type="PIRSR" id="PIRSR607822-1"/>
    </source>
</evidence>
<dbReference type="PANTHER" id="PTHR12736:SF7">
    <property type="entry name" value="LANC-LIKE PROTEIN 3"/>
    <property type="match status" value="1"/>
</dbReference>
<dbReference type="GO" id="GO:0046872">
    <property type="term" value="F:metal ion binding"/>
    <property type="evidence" value="ECO:0007669"/>
    <property type="project" value="UniProtKB-KW"/>
</dbReference>
<keyword evidence="2" id="KW-0862">Zinc</keyword>
<feature type="binding site" evidence="2">
    <location>
        <position position="343"/>
    </location>
    <ligand>
        <name>Zn(2+)</name>
        <dbReference type="ChEBI" id="CHEBI:29105"/>
    </ligand>
</feature>
<name>A0A086K7B9_TOXGO</name>
<dbReference type="Proteomes" id="UP000028837">
    <property type="component" value="Unassembled WGS sequence"/>
</dbReference>